<evidence type="ECO:0000313" key="3">
    <source>
        <dbReference type="Proteomes" id="UP000053279"/>
    </source>
</evidence>
<organism evidence="2 3">
    <name type="scientific">Nanobsidianus stetteri</name>
    <dbReference type="NCBI Taxonomy" id="1294122"/>
    <lineage>
        <taxon>Archaea</taxon>
        <taxon>Nanobdellota</taxon>
        <taxon>Candidatus Nanoarchaeia</taxon>
        <taxon>Nanoarchaeales</taxon>
        <taxon>Nanopusillaceae</taxon>
        <taxon>Candidatus Nanobsidianus</taxon>
    </lineage>
</organism>
<name>R1E4K9_NANST</name>
<protein>
    <submittedName>
        <fullName evidence="2">Putative membrane protein</fullName>
    </submittedName>
</protein>
<evidence type="ECO:0000256" key="1">
    <source>
        <dbReference type="SAM" id="Phobius"/>
    </source>
</evidence>
<dbReference type="AlphaFoldDB" id="R1E4K9"/>
<dbReference type="EMBL" id="APJZ01000004">
    <property type="protein sequence ID" value="EOD42327.1"/>
    <property type="molecule type" value="Genomic_DNA"/>
</dbReference>
<accession>R1E4K9</accession>
<comment type="caution">
    <text evidence="2">The sequence shown here is derived from an EMBL/GenBank/DDBJ whole genome shotgun (WGS) entry which is preliminary data.</text>
</comment>
<keyword evidence="3" id="KW-1185">Reference proteome</keyword>
<feature type="transmembrane region" description="Helical" evidence="1">
    <location>
        <begin position="203"/>
        <end position="225"/>
    </location>
</feature>
<keyword evidence="1" id="KW-0812">Transmembrane</keyword>
<reference evidence="2 3" key="1">
    <citation type="submission" date="2013-02" db="EMBL/GenBank/DDBJ databases">
        <title>Insights into archaeal evolution and symbiosis from the genomes of a Nanoarchaeon and its crenarchaeal host from Yellowstone National Park.</title>
        <authorList>
            <person name="Podar M."/>
            <person name="Makarova K.S."/>
            <person name="Graham D.E."/>
            <person name="Wolf Y.I."/>
            <person name="Koonin E.V."/>
            <person name="Reysenbach A.-L."/>
        </authorList>
    </citation>
    <scope>NUCLEOTIDE SEQUENCE [LARGE SCALE GENOMIC DNA]</scope>
</reference>
<keyword evidence="1" id="KW-0472">Membrane</keyword>
<feature type="transmembrane region" description="Helical" evidence="1">
    <location>
        <begin position="231"/>
        <end position="253"/>
    </location>
</feature>
<proteinExistence type="predicted"/>
<feature type="transmembrane region" description="Helical" evidence="1">
    <location>
        <begin position="81"/>
        <end position="105"/>
    </location>
</feature>
<feature type="transmembrane region" description="Helical" evidence="1">
    <location>
        <begin position="265"/>
        <end position="287"/>
    </location>
</feature>
<sequence>MSSLELLAVGIGIAITVMMGILVAGWIISAIPIYFVAKHFNKNLSFPKVLGATILSEIVSFIIIPGSGLTIFLFISKLGPHLFWGILKALIIVTIINFIAVLIIYKLAFKVGWKATLVISILATIIESILNLSLPGIFYYVAFLIPILGPATSIVFTVNTPVGTLGIGIYGIIGYFIFGLILSAIFGYLVIKFSKINISFLETLVVNMFSGAISFIIIIISFLSSIMEENIVAFFIGGVLAYILSFIIYKYILNVSWKKAIPISVISSVLWFITGLTILPYSIYFMAT</sequence>
<keyword evidence="1" id="KW-1133">Transmembrane helix</keyword>
<feature type="transmembrane region" description="Helical" evidence="1">
    <location>
        <begin position="117"/>
        <end position="147"/>
    </location>
</feature>
<feature type="transmembrane region" description="Helical" evidence="1">
    <location>
        <begin position="167"/>
        <end position="191"/>
    </location>
</feature>
<feature type="transmembrane region" description="Helical" evidence="1">
    <location>
        <begin position="6"/>
        <end position="37"/>
    </location>
</feature>
<evidence type="ECO:0000313" key="2">
    <source>
        <dbReference type="EMBL" id="EOD42327.1"/>
    </source>
</evidence>
<dbReference type="Proteomes" id="UP000053279">
    <property type="component" value="Unassembled WGS sequence"/>
</dbReference>
<gene>
    <name evidence="2" type="ORF">Nst1_485</name>
</gene>
<feature type="transmembrane region" description="Helical" evidence="1">
    <location>
        <begin position="49"/>
        <end position="75"/>
    </location>
</feature>